<dbReference type="AlphaFoldDB" id="A0A0F6W5D9"/>
<dbReference type="GO" id="GO:0009279">
    <property type="term" value="C:cell outer membrane"/>
    <property type="evidence" value="ECO:0007669"/>
    <property type="project" value="UniProtKB-SubCell"/>
</dbReference>
<dbReference type="OrthoDB" id="9814032at2"/>
<dbReference type="SUPFAM" id="SSF56954">
    <property type="entry name" value="Outer membrane efflux proteins (OEP)"/>
    <property type="match status" value="1"/>
</dbReference>
<sequence>MQSLIIRVPLLVALLALPSAASAQQPLYVFLRAAEEGGALDVREAELTRDQARSQVDEARARLLPSLSASAGYTRNQAEVVAEFPAPDDTGMLQTQRAVITPYDQLEARVALTVPLIDVGAWSSFFGAEASADAETMRADARAIDVRVSVVTAYHALVAARAVQDAAARTLSAAEENLAVVSSRADAGLASELDRQRAIADVERAHQSVAEADLQEALASRQLYVATSLEPDGTRASLDASLEDEAPLATWMRAASDLPAVRAAVHDVRAAELARDAAWQSMLPTISASASERITNAAGFGPEALWAVGVSASWVLDFGRPASLGTRERQIALAEVRLDRAQRSAETSIYEAWHRVRSLVARARSARAAEAASERAAVVARARAEAGTGTQLELSQAERDLFSASVQRIQADADLEVSRLALRLRSGLSIDAGGTP</sequence>
<keyword evidence="3" id="KW-0813">Transport</keyword>
<dbReference type="GO" id="GO:1990281">
    <property type="term" value="C:efflux pump complex"/>
    <property type="evidence" value="ECO:0007669"/>
    <property type="project" value="TreeGrafter"/>
</dbReference>
<keyword evidence="4" id="KW-1134">Transmembrane beta strand</keyword>
<name>A0A0F6W5D9_9BACT</name>
<dbReference type="PANTHER" id="PTHR30026">
    <property type="entry name" value="OUTER MEMBRANE PROTEIN TOLC"/>
    <property type="match status" value="1"/>
</dbReference>
<evidence type="ECO:0000256" key="6">
    <source>
        <dbReference type="ARBA" id="ARBA00023136"/>
    </source>
</evidence>
<dbReference type="Pfam" id="PF02321">
    <property type="entry name" value="OEP"/>
    <property type="match status" value="2"/>
</dbReference>
<dbReference type="STRING" id="927083.DB32_005004"/>
<keyword evidence="8" id="KW-0732">Signal</keyword>
<dbReference type="InterPro" id="IPR051906">
    <property type="entry name" value="TolC-like"/>
</dbReference>
<evidence type="ECO:0000256" key="1">
    <source>
        <dbReference type="ARBA" id="ARBA00004442"/>
    </source>
</evidence>
<evidence type="ECO:0000256" key="8">
    <source>
        <dbReference type="SAM" id="SignalP"/>
    </source>
</evidence>
<keyword evidence="7" id="KW-0998">Cell outer membrane</keyword>
<dbReference type="EMBL" id="CP011125">
    <property type="protein sequence ID" value="AKF07855.1"/>
    <property type="molecule type" value="Genomic_DNA"/>
</dbReference>
<dbReference type="GO" id="GO:0015288">
    <property type="term" value="F:porin activity"/>
    <property type="evidence" value="ECO:0007669"/>
    <property type="project" value="TreeGrafter"/>
</dbReference>
<dbReference type="InterPro" id="IPR003423">
    <property type="entry name" value="OMP_efflux"/>
</dbReference>
<accession>A0A0F6W5D9</accession>
<reference evidence="9 10" key="1">
    <citation type="submission" date="2015-03" db="EMBL/GenBank/DDBJ databases">
        <title>Genome assembly of Sandaracinus amylolyticus DSM 53668.</title>
        <authorList>
            <person name="Sharma G."/>
            <person name="Subramanian S."/>
        </authorList>
    </citation>
    <scope>NUCLEOTIDE SEQUENCE [LARGE SCALE GENOMIC DNA]</scope>
    <source>
        <strain evidence="9 10">DSM 53668</strain>
    </source>
</reference>
<evidence type="ECO:0000256" key="4">
    <source>
        <dbReference type="ARBA" id="ARBA00022452"/>
    </source>
</evidence>
<evidence type="ECO:0000313" key="9">
    <source>
        <dbReference type="EMBL" id="AKF07855.1"/>
    </source>
</evidence>
<dbReference type="Proteomes" id="UP000034883">
    <property type="component" value="Chromosome"/>
</dbReference>
<dbReference type="GO" id="GO:0015562">
    <property type="term" value="F:efflux transmembrane transporter activity"/>
    <property type="evidence" value="ECO:0007669"/>
    <property type="project" value="InterPro"/>
</dbReference>
<proteinExistence type="inferred from homology"/>
<keyword evidence="6" id="KW-0472">Membrane</keyword>
<dbReference type="PANTHER" id="PTHR30026:SF20">
    <property type="entry name" value="OUTER MEMBRANE PROTEIN TOLC"/>
    <property type="match status" value="1"/>
</dbReference>
<evidence type="ECO:0000256" key="7">
    <source>
        <dbReference type="ARBA" id="ARBA00023237"/>
    </source>
</evidence>
<gene>
    <name evidence="9" type="ORF">DB32_005004</name>
</gene>
<protein>
    <submittedName>
        <fullName evidence="9">Heavy metal RND efflux outer membrane protein, CzcC family</fullName>
    </submittedName>
</protein>
<organism evidence="9 10">
    <name type="scientific">Sandaracinus amylolyticus</name>
    <dbReference type="NCBI Taxonomy" id="927083"/>
    <lineage>
        <taxon>Bacteria</taxon>
        <taxon>Pseudomonadati</taxon>
        <taxon>Myxococcota</taxon>
        <taxon>Polyangia</taxon>
        <taxon>Polyangiales</taxon>
        <taxon>Sandaracinaceae</taxon>
        <taxon>Sandaracinus</taxon>
    </lineage>
</organism>
<dbReference type="RefSeq" id="WP_083457715.1">
    <property type="nucleotide sequence ID" value="NZ_CP011125.1"/>
</dbReference>
<feature type="signal peptide" evidence="8">
    <location>
        <begin position="1"/>
        <end position="23"/>
    </location>
</feature>
<comment type="subcellular location">
    <subcellularLocation>
        <location evidence="1">Cell outer membrane</location>
    </subcellularLocation>
</comment>
<dbReference type="KEGG" id="samy:DB32_005004"/>
<keyword evidence="10" id="KW-1185">Reference proteome</keyword>
<feature type="chain" id="PRO_5002511750" evidence="8">
    <location>
        <begin position="24"/>
        <end position="436"/>
    </location>
</feature>
<dbReference type="Gene3D" id="1.20.1600.10">
    <property type="entry name" value="Outer membrane efflux proteins (OEP)"/>
    <property type="match status" value="1"/>
</dbReference>
<evidence type="ECO:0000256" key="2">
    <source>
        <dbReference type="ARBA" id="ARBA00007613"/>
    </source>
</evidence>
<keyword evidence="5" id="KW-0812">Transmembrane</keyword>
<evidence type="ECO:0000256" key="3">
    <source>
        <dbReference type="ARBA" id="ARBA00022448"/>
    </source>
</evidence>
<comment type="similarity">
    <text evidence="2">Belongs to the outer membrane factor (OMF) (TC 1.B.17) family.</text>
</comment>
<evidence type="ECO:0000256" key="5">
    <source>
        <dbReference type="ARBA" id="ARBA00022692"/>
    </source>
</evidence>
<evidence type="ECO:0000313" key="10">
    <source>
        <dbReference type="Proteomes" id="UP000034883"/>
    </source>
</evidence>